<evidence type="ECO:0000256" key="15">
    <source>
        <dbReference type="SAM" id="MobiDB-lite"/>
    </source>
</evidence>
<feature type="compositionally biased region" description="Low complexity" evidence="15">
    <location>
        <begin position="1079"/>
        <end position="1090"/>
    </location>
</feature>
<dbReference type="InterPro" id="IPR016181">
    <property type="entry name" value="Acyl_CoA_acyltransferase"/>
</dbReference>
<keyword evidence="10 14" id="KW-0539">Nucleus</keyword>
<comment type="caution">
    <text evidence="18">The sequence shown here is derived from an EMBL/GenBank/DDBJ whole genome shotgun (WGS) entry which is preliminary data.</text>
</comment>
<dbReference type="Pfam" id="PF17772">
    <property type="entry name" value="zf-MYST"/>
    <property type="match status" value="1"/>
</dbReference>
<dbReference type="InterPro" id="IPR036388">
    <property type="entry name" value="WH-like_DNA-bd_sf"/>
</dbReference>
<evidence type="ECO:0000256" key="11">
    <source>
        <dbReference type="ARBA" id="ARBA00045805"/>
    </source>
</evidence>
<dbReference type="SUPFAM" id="SSF55729">
    <property type="entry name" value="Acyl-CoA N-acyltransferases (Nat)"/>
    <property type="match status" value="1"/>
</dbReference>
<evidence type="ECO:0000256" key="9">
    <source>
        <dbReference type="ARBA" id="ARBA00022990"/>
    </source>
</evidence>
<dbReference type="Gene3D" id="3.30.40.10">
    <property type="entry name" value="Zinc/RING finger domain, C3HC4 (zinc finger)"/>
    <property type="match status" value="1"/>
</dbReference>
<evidence type="ECO:0000313" key="19">
    <source>
        <dbReference type="Proteomes" id="UP000322873"/>
    </source>
</evidence>
<dbReference type="VEuPathDB" id="FungiDB:MFRU_003g01050"/>
<feature type="compositionally biased region" description="Low complexity" evidence="15">
    <location>
        <begin position="979"/>
        <end position="992"/>
    </location>
</feature>
<dbReference type="PANTHER" id="PTHR10615">
    <property type="entry name" value="HISTONE ACETYLTRANSFERASE"/>
    <property type="match status" value="1"/>
</dbReference>
<keyword evidence="6 13" id="KW-0863">Zinc-finger</keyword>
<dbReference type="FunFam" id="3.30.60.60:FF:000001">
    <property type="entry name" value="Histone acetyltransferase"/>
    <property type="match status" value="1"/>
</dbReference>
<feature type="active site" description="Proton donor/acceptor" evidence="12">
    <location>
        <position position="721"/>
    </location>
</feature>
<feature type="compositionally biased region" description="Basic and acidic residues" evidence="15">
    <location>
        <begin position="273"/>
        <end position="289"/>
    </location>
</feature>
<dbReference type="SUPFAM" id="SSF57903">
    <property type="entry name" value="FYVE/PHD zinc finger"/>
    <property type="match status" value="1"/>
</dbReference>
<dbReference type="EMBL" id="VICG01000004">
    <property type="protein sequence ID" value="KAA8572774.1"/>
    <property type="molecule type" value="Genomic_DNA"/>
</dbReference>
<evidence type="ECO:0000313" key="18">
    <source>
        <dbReference type="EMBL" id="KAA8572774.1"/>
    </source>
</evidence>
<dbReference type="InterPro" id="IPR050603">
    <property type="entry name" value="MYST_HAT"/>
</dbReference>
<accession>A0A5M9JTD1</accession>
<dbReference type="Gene3D" id="3.30.60.60">
    <property type="entry name" value="N-acetyl transferase-like"/>
    <property type="match status" value="1"/>
</dbReference>
<dbReference type="GO" id="GO:0008270">
    <property type="term" value="F:zinc ion binding"/>
    <property type="evidence" value="ECO:0007669"/>
    <property type="project" value="UniProtKB-KW"/>
</dbReference>
<dbReference type="Proteomes" id="UP000322873">
    <property type="component" value="Unassembled WGS sequence"/>
</dbReference>
<evidence type="ECO:0000256" key="12">
    <source>
        <dbReference type="PIRSR" id="PIRSR602717-51"/>
    </source>
</evidence>
<feature type="region of interest" description="Disordered" evidence="15">
    <location>
        <begin position="56"/>
        <end position="199"/>
    </location>
</feature>
<evidence type="ECO:0000256" key="2">
    <source>
        <dbReference type="ARBA" id="ARBA00010107"/>
    </source>
</evidence>
<feature type="region of interest" description="Disordered" evidence="15">
    <location>
        <begin position="949"/>
        <end position="1154"/>
    </location>
</feature>
<dbReference type="Pfam" id="PF01853">
    <property type="entry name" value="MOZ_SAS"/>
    <property type="match status" value="1"/>
</dbReference>
<sequence length="1154" mass="126652">MAAAAAAAAAAAVLIDEEPSRNLATSEDDAEFEEDDETTPDIVNEDANAYAANIQLQNGLMGDHSDMEEEREGQGGEEMVTDEDADGEEDDEILDGRQHMVEDDVDANVELGEGEEDDDDAEGVGAVKIQPGLEDDDDEDAESGSDSDSSAEIEEDDEESKDSSDVEEETRWQSNGEDGEEEEPINPNRCIFCEQDEDNDPGEEFELYLACEMCGDNAHRQCARNSNALKSDEEAEKWYCPGCHENRLVPGSPNADIDMAEGPEEEEEEEDVEVHVKAAERRISRDRVPGDLLPPKRGTIKSDSHSVFEQLITPEDPMDGSRLLRKRKTSSVDVEEGLVLRKRTRDRDTLSDNSKPSFEEPHGEARDDHDKNLSLTNGKRHKKRVNEPTSPRVSRSLRPKASSSNPPVNIIEKSTGTLKICFRIDPMELKHILSLPPRPKKKRGGRGVSRARSAAISTALVPSSYSQPFYPAMHDKELEELKSKPYGGILAEADADTSLTLPRAEHRRQFEEARQKAEEDWKARAAAAAEAAAKAGLRKARKVSGPASQIEYIDFGAYQIDIWYAAPYPEEYSRNKALFICEFCLKYMESDIVAWRHKTKCPWKHPPGDEIYRDGKIMIFEVDGRKNPLYCQNLCLLAKLFLGSKTLYYDVEPFLFYVMTEYDELGCHFVGYFSKEKRPSSLNNVSCILVLPIHQRKGYGHLLIDFSYLLTRVEKKTGSPEKPLSDMGLVSYRNYWRLVLCYFLQRFEPSGRIPSVKAISDEMGLTPDDVISGLDAMGTLVRDPITGTYAMKLQPEYYKEVIRQHEAKGYAKLNPKGLVWTPFVMGRGNASAYDHAPPLNTVAPREEDEDEVPSVEGTSNASVQAASLNGLANGDTEELIASLGTINTEASEVIRVANSESSVGKSAMSQKLNGIAKKSYYDLASSIPAVRFVVFPPLPGARSRIVSRPNLARPSPRARLLAASSARPKSRRAVGVPIRRASTTSASTSKPRTAARRKSGGTGRGPGRWPKGTKKSDFGNAESGPGLPPRLLKQRSKLGNEVLLGDEEENEVAKSDQEDSAIYETPAPRSRRDKDPSRKSVGLGKPILLGKGKGSGIGKGSFVDAEGDQEMAGGPAHGIQAEGGNVDAHAGADPNLNASAGQGIGDVDADGEDE</sequence>
<dbReference type="PANTHER" id="PTHR10615:SF161">
    <property type="entry name" value="HISTONE ACETYLTRANSFERASE KAT7"/>
    <property type="match status" value="1"/>
</dbReference>
<dbReference type="SMART" id="SM00249">
    <property type="entry name" value="PHD"/>
    <property type="match status" value="1"/>
</dbReference>
<dbReference type="Pfam" id="PF16866">
    <property type="entry name" value="PHD_4"/>
    <property type="match status" value="1"/>
</dbReference>
<reference evidence="18 19" key="1">
    <citation type="submission" date="2019-06" db="EMBL/GenBank/DDBJ databases">
        <title>Genome Sequence of the Brown Rot Fungal Pathogen Monilinia fructicola.</title>
        <authorList>
            <person name="De Miccolis Angelini R.M."/>
            <person name="Landi L."/>
            <person name="Abate D."/>
            <person name="Pollastro S."/>
            <person name="Romanazzi G."/>
            <person name="Faretra F."/>
        </authorList>
    </citation>
    <scope>NUCLEOTIDE SEQUENCE [LARGE SCALE GENOMIC DNA]</scope>
    <source>
        <strain evidence="18 19">Mfrc123</strain>
    </source>
</reference>
<evidence type="ECO:0000256" key="6">
    <source>
        <dbReference type="ARBA" id="ARBA00022771"/>
    </source>
</evidence>
<keyword evidence="7" id="KW-0862">Zinc</keyword>
<feature type="compositionally biased region" description="Acidic residues" evidence="15">
    <location>
        <begin position="79"/>
        <end position="93"/>
    </location>
</feature>
<evidence type="ECO:0000256" key="10">
    <source>
        <dbReference type="ARBA" id="ARBA00023242"/>
    </source>
</evidence>
<dbReference type="GO" id="GO:0005634">
    <property type="term" value="C:nucleus"/>
    <property type="evidence" value="ECO:0007669"/>
    <property type="project" value="UniProtKB-SubCell"/>
</dbReference>
<dbReference type="GO" id="GO:0003712">
    <property type="term" value="F:transcription coregulator activity"/>
    <property type="evidence" value="ECO:0007669"/>
    <property type="project" value="TreeGrafter"/>
</dbReference>
<organism evidence="18 19">
    <name type="scientific">Monilinia fructicola</name>
    <name type="common">Brown rot fungus</name>
    <name type="synonym">Ciboria fructicola</name>
    <dbReference type="NCBI Taxonomy" id="38448"/>
    <lineage>
        <taxon>Eukaryota</taxon>
        <taxon>Fungi</taxon>
        <taxon>Dikarya</taxon>
        <taxon>Ascomycota</taxon>
        <taxon>Pezizomycotina</taxon>
        <taxon>Leotiomycetes</taxon>
        <taxon>Helotiales</taxon>
        <taxon>Sclerotiniaceae</taxon>
        <taxon>Monilinia</taxon>
    </lineage>
</organism>
<dbReference type="EC" id="2.3.1.48" evidence="3 14"/>
<feature type="region of interest" description="Disordered" evidence="15">
    <location>
        <begin position="1"/>
        <end position="40"/>
    </location>
</feature>
<keyword evidence="5" id="KW-0479">Metal-binding</keyword>
<keyword evidence="8" id="KW-0156">Chromatin regulator</keyword>
<dbReference type="InterPro" id="IPR002717">
    <property type="entry name" value="HAT_MYST-type"/>
</dbReference>
<comment type="subcellular location">
    <subcellularLocation>
        <location evidence="1 14">Nucleus</location>
    </subcellularLocation>
</comment>
<proteinExistence type="inferred from homology"/>
<protein>
    <recommendedName>
        <fullName evidence="3 14">Histone acetyltransferase</fullName>
        <ecNumber evidence="3 14">2.3.1.48</ecNumber>
    </recommendedName>
</protein>
<comment type="function">
    <text evidence="11">Catalytic component of the NuA4 histone acetyltransferase (HAT) complex which is involved in epigenetic transcriptional activation of selected genes principally by acetylation of nucleosomal histones H4, H3, H2B, H2A and H2A variant H2A.Z. Acetylates histone H4 to form H4K5ac, H4K8ac, H4K12ac and H4K16ac, histone H3 to form H3K14ac, and histone H2A to form H2AK4ac and H2AK7ac. The NuA4 complex is involved in the DNA damage response and is required for chromosome segregation. The NuA4 complex plays a direct role in repair of DNA double-strand breaks (DSBs) through homologous recombination. Recruitment to promoters depends on H3K4me. Also acetylates non-histone proteins. In addition to protein acetyltransferase, can use different acyl-CoA substrates, such as 2-hydroxyisobutanoyl-CoA (2-hydroxyisobutyryl-CoA) or (2E)-butenoyl-CoA (crotonyl-CoA), and is able to mediate protein 2-hydroxyisobutyrylation and crotonylation, respectively.</text>
</comment>
<feature type="compositionally biased region" description="Low complexity" evidence="15">
    <location>
        <begin position="1"/>
        <end position="12"/>
    </location>
</feature>
<dbReference type="Gene3D" id="3.40.630.30">
    <property type="match status" value="1"/>
</dbReference>
<dbReference type="CDD" id="cd15489">
    <property type="entry name" value="PHD_SF"/>
    <property type="match status" value="1"/>
</dbReference>
<feature type="domain" description="PHD-type" evidence="16">
    <location>
        <begin position="187"/>
        <end position="246"/>
    </location>
</feature>
<evidence type="ECO:0000256" key="7">
    <source>
        <dbReference type="ARBA" id="ARBA00022833"/>
    </source>
</evidence>
<feature type="compositionally biased region" description="Low complexity" evidence="15">
    <location>
        <begin position="949"/>
        <end position="967"/>
    </location>
</feature>
<evidence type="ECO:0000256" key="1">
    <source>
        <dbReference type="ARBA" id="ARBA00004123"/>
    </source>
</evidence>
<evidence type="ECO:0000256" key="13">
    <source>
        <dbReference type="PROSITE-ProRule" id="PRU00146"/>
    </source>
</evidence>
<dbReference type="GO" id="GO:0006357">
    <property type="term" value="P:regulation of transcription by RNA polymerase II"/>
    <property type="evidence" value="ECO:0007669"/>
    <property type="project" value="TreeGrafter"/>
</dbReference>
<dbReference type="InterPro" id="IPR011011">
    <property type="entry name" value="Znf_FYVE_PHD"/>
</dbReference>
<evidence type="ECO:0000256" key="8">
    <source>
        <dbReference type="ARBA" id="ARBA00022853"/>
    </source>
</evidence>
<name>A0A5M9JTD1_MONFR</name>
<dbReference type="GO" id="GO:1990467">
    <property type="term" value="C:NuA3a histone acetyltransferase complex"/>
    <property type="evidence" value="ECO:0007669"/>
    <property type="project" value="TreeGrafter"/>
</dbReference>
<dbReference type="Gene3D" id="1.10.10.10">
    <property type="entry name" value="Winged helix-like DNA-binding domain superfamily/Winged helix DNA-binding domain"/>
    <property type="match status" value="1"/>
</dbReference>
<dbReference type="InterPro" id="IPR040706">
    <property type="entry name" value="Zf-MYST"/>
</dbReference>
<dbReference type="FunFam" id="3.40.630.30:FF:000001">
    <property type="entry name" value="Histone acetyltransferase"/>
    <property type="match status" value="1"/>
</dbReference>
<dbReference type="GO" id="GO:0031507">
    <property type="term" value="P:heterochromatin formation"/>
    <property type="evidence" value="ECO:0007669"/>
    <property type="project" value="UniProtKB-ARBA"/>
</dbReference>
<feature type="domain" description="MYST-type HAT" evidence="17">
    <location>
        <begin position="545"/>
        <end position="822"/>
    </location>
</feature>
<evidence type="ECO:0000259" key="16">
    <source>
        <dbReference type="PROSITE" id="PS50016"/>
    </source>
</evidence>
<keyword evidence="19" id="KW-1185">Reference proteome</keyword>
<comment type="similarity">
    <text evidence="2 14">Belongs to the MYST (SAS/MOZ) family.</text>
</comment>
<feature type="compositionally biased region" description="Polar residues" evidence="15">
    <location>
        <begin position="401"/>
        <end position="410"/>
    </location>
</feature>
<dbReference type="AlphaFoldDB" id="A0A5M9JTD1"/>
<feature type="compositionally biased region" description="Basic and acidic residues" evidence="15">
    <location>
        <begin position="357"/>
        <end position="372"/>
    </location>
</feature>
<evidence type="ECO:0000256" key="14">
    <source>
        <dbReference type="RuleBase" id="RU361211"/>
    </source>
</evidence>
<dbReference type="OrthoDB" id="787137at2759"/>
<evidence type="ECO:0000256" key="4">
    <source>
        <dbReference type="ARBA" id="ARBA00022679"/>
    </source>
</evidence>
<evidence type="ECO:0000256" key="5">
    <source>
        <dbReference type="ARBA" id="ARBA00022723"/>
    </source>
</evidence>
<dbReference type="GO" id="GO:0004402">
    <property type="term" value="F:histone acetyltransferase activity"/>
    <property type="evidence" value="ECO:0007669"/>
    <property type="project" value="InterPro"/>
</dbReference>
<dbReference type="InterPro" id="IPR013083">
    <property type="entry name" value="Znf_RING/FYVE/PHD"/>
</dbReference>
<dbReference type="InterPro" id="IPR001965">
    <property type="entry name" value="Znf_PHD"/>
</dbReference>
<keyword evidence="9" id="KW-0007">Acetylation</keyword>
<evidence type="ECO:0000259" key="17">
    <source>
        <dbReference type="PROSITE" id="PS51726"/>
    </source>
</evidence>
<comment type="catalytic activity">
    <reaction evidence="14">
        <text>L-lysyl-[protein] + acetyl-CoA = N(6)-acetyl-L-lysyl-[protein] + CoA + H(+)</text>
        <dbReference type="Rhea" id="RHEA:45948"/>
        <dbReference type="Rhea" id="RHEA-COMP:9752"/>
        <dbReference type="Rhea" id="RHEA-COMP:10731"/>
        <dbReference type="ChEBI" id="CHEBI:15378"/>
        <dbReference type="ChEBI" id="CHEBI:29969"/>
        <dbReference type="ChEBI" id="CHEBI:57287"/>
        <dbReference type="ChEBI" id="CHEBI:57288"/>
        <dbReference type="ChEBI" id="CHEBI:61930"/>
        <dbReference type="EC" id="2.3.1.48"/>
    </reaction>
</comment>
<feature type="compositionally biased region" description="Acidic residues" evidence="15">
    <location>
        <begin position="103"/>
        <end position="122"/>
    </location>
</feature>
<dbReference type="GO" id="GO:0003682">
    <property type="term" value="F:chromatin binding"/>
    <property type="evidence" value="ECO:0007669"/>
    <property type="project" value="TreeGrafter"/>
</dbReference>
<gene>
    <name evidence="18" type="ORF">EYC84_003358</name>
</gene>
<feature type="region of interest" description="Disordered" evidence="15">
    <location>
        <begin position="244"/>
        <end position="410"/>
    </location>
</feature>
<evidence type="ECO:0000256" key="3">
    <source>
        <dbReference type="ARBA" id="ARBA00013184"/>
    </source>
</evidence>
<dbReference type="PROSITE" id="PS51726">
    <property type="entry name" value="MYST_HAT"/>
    <property type="match status" value="1"/>
</dbReference>
<feature type="compositionally biased region" description="Acidic residues" evidence="15">
    <location>
        <begin position="133"/>
        <end position="168"/>
    </location>
</feature>
<dbReference type="InterPro" id="IPR019787">
    <property type="entry name" value="Znf_PHD-finger"/>
</dbReference>
<dbReference type="PROSITE" id="PS50016">
    <property type="entry name" value="ZF_PHD_2"/>
    <property type="match status" value="1"/>
</dbReference>
<feature type="compositionally biased region" description="Acidic residues" evidence="15">
    <location>
        <begin position="258"/>
        <end position="272"/>
    </location>
</feature>
<keyword evidence="4" id="KW-0808">Transferase</keyword>
<feature type="compositionally biased region" description="Acidic residues" evidence="15">
    <location>
        <begin position="26"/>
        <end position="39"/>
    </location>
</feature>